<evidence type="ECO:0000259" key="8">
    <source>
        <dbReference type="Pfam" id="PF05285"/>
    </source>
</evidence>
<feature type="domain" description="SDA1 C-terminal" evidence="10">
    <location>
        <begin position="681"/>
        <end position="728"/>
    </location>
</feature>
<evidence type="ECO:0000256" key="7">
    <source>
        <dbReference type="SAM" id="MobiDB-lite"/>
    </source>
</evidence>
<dbReference type="InterPro" id="IPR027312">
    <property type="entry name" value="Sda1"/>
</dbReference>
<comment type="function">
    <text evidence="6">Required for 60S pre-ribosomal subunits export to the cytoplasm.</text>
</comment>
<feature type="compositionally biased region" description="Acidic residues" evidence="7">
    <location>
        <begin position="563"/>
        <end position="573"/>
    </location>
</feature>
<evidence type="ECO:0000313" key="11">
    <source>
        <dbReference type="EMBL" id="CUS23039.1"/>
    </source>
</evidence>
<feature type="region of interest" description="Disordered" evidence="7">
    <location>
        <begin position="475"/>
        <end position="506"/>
    </location>
</feature>
<evidence type="ECO:0000256" key="4">
    <source>
        <dbReference type="ARBA" id="ARBA00022927"/>
    </source>
</evidence>
<dbReference type="EMBL" id="LN890539">
    <property type="protein sequence ID" value="CUS23039.1"/>
    <property type="molecule type" value="Genomic_DNA"/>
</dbReference>
<reference evidence="12" key="1">
    <citation type="submission" date="2015-10" db="EMBL/GenBank/DDBJ databases">
        <authorList>
            <person name="Devillers H."/>
        </authorList>
    </citation>
    <scope>NUCLEOTIDE SEQUENCE [LARGE SCALE GENOMIC DNA]</scope>
</reference>
<comment type="subcellular location">
    <subcellularLocation>
        <location evidence="6">Nucleus</location>
        <location evidence="6">Nucleolus</location>
    </subcellularLocation>
</comment>
<feature type="compositionally biased region" description="Basic and acidic residues" evidence="7">
    <location>
        <begin position="522"/>
        <end position="536"/>
    </location>
</feature>
<feature type="region of interest" description="Disordered" evidence="7">
    <location>
        <begin position="635"/>
        <end position="730"/>
    </location>
</feature>
<dbReference type="InterPro" id="IPR016024">
    <property type="entry name" value="ARM-type_fold"/>
</dbReference>
<evidence type="ECO:0000256" key="6">
    <source>
        <dbReference type="RuleBase" id="RU365057"/>
    </source>
</evidence>
<keyword evidence="12" id="KW-1185">Reference proteome</keyword>
<keyword evidence="2 6" id="KW-0813">Transport</keyword>
<evidence type="ECO:0000313" key="12">
    <source>
        <dbReference type="Proteomes" id="UP000236544"/>
    </source>
</evidence>
<dbReference type="InterPro" id="IPR048292">
    <property type="entry name" value="SDA1_C"/>
</dbReference>
<evidence type="ECO:0000256" key="3">
    <source>
        <dbReference type="ARBA" id="ARBA00022517"/>
    </source>
</evidence>
<feature type="compositionally biased region" description="Basic and acidic residues" evidence="7">
    <location>
        <begin position="487"/>
        <end position="505"/>
    </location>
</feature>
<dbReference type="PANTHER" id="PTHR12730">
    <property type="entry name" value="HSDA/SDA1-RELATED"/>
    <property type="match status" value="1"/>
</dbReference>
<feature type="region of interest" description="Disordered" evidence="7">
    <location>
        <begin position="522"/>
        <end position="599"/>
    </location>
</feature>
<organism evidence="11 12">
    <name type="scientific">Lachancea quebecensis</name>
    <dbReference type="NCBI Taxonomy" id="1654605"/>
    <lineage>
        <taxon>Eukaryota</taxon>
        <taxon>Fungi</taxon>
        <taxon>Dikarya</taxon>
        <taxon>Ascomycota</taxon>
        <taxon>Saccharomycotina</taxon>
        <taxon>Saccharomycetes</taxon>
        <taxon>Saccharomycetales</taxon>
        <taxon>Saccharomycetaceae</taxon>
        <taxon>Lachancea</taxon>
    </lineage>
</organism>
<dbReference type="GO" id="GO:0042273">
    <property type="term" value="P:ribosomal large subunit biogenesis"/>
    <property type="evidence" value="ECO:0007669"/>
    <property type="project" value="UniProtKB-UniRule"/>
</dbReference>
<feature type="compositionally biased region" description="Basic and acidic residues" evidence="7">
    <location>
        <begin position="652"/>
        <end position="687"/>
    </location>
</feature>
<name>A0A0P1KT03_9SACH</name>
<dbReference type="GO" id="GO:0015031">
    <property type="term" value="P:protein transport"/>
    <property type="evidence" value="ECO:0007669"/>
    <property type="project" value="UniProtKB-KW"/>
</dbReference>
<gene>
    <name evidence="11" type="ORF">LAQU0_S08e00782g</name>
</gene>
<dbReference type="InterPro" id="IPR012977">
    <property type="entry name" value="SDA1_N"/>
</dbReference>
<dbReference type="Pfam" id="PF08158">
    <property type="entry name" value="SDA1_HEAT"/>
    <property type="match status" value="1"/>
</dbReference>
<evidence type="ECO:0000256" key="2">
    <source>
        <dbReference type="ARBA" id="ARBA00022448"/>
    </source>
</evidence>
<comment type="similarity">
    <text evidence="1 6">Belongs to the SDA1 family.</text>
</comment>
<dbReference type="SUPFAM" id="SSF48371">
    <property type="entry name" value="ARM repeat"/>
    <property type="match status" value="1"/>
</dbReference>
<feature type="compositionally biased region" description="Basic residues" evidence="7">
    <location>
        <begin position="717"/>
        <end position="730"/>
    </location>
</feature>
<dbReference type="OrthoDB" id="2196187at2759"/>
<dbReference type="PANTHER" id="PTHR12730:SF0">
    <property type="entry name" value="PROTEIN SDA1 HOMOLOG"/>
    <property type="match status" value="1"/>
</dbReference>
<keyword evidence="4 6" id="KW-0653">Protein transport</keyword>
<keyword evidence="3 6" id="KW-0690">Ribosome biogenesis</keyword>
<evidence type="ECO:0000256" key="1">
    <source>
        <dbReference type="ARBA" id="ARBA00005783"/>
    </source>
</evidence>
<feature type="compositionally biased region" description="Basic and acidic residues" evidence="7">
    <location>
        <begin position="574"/>
        <end position="583"/>
    </location>
</feature>
<evidence type="ECO:0000259" key="9">
    <source>
        <dbReference type="Pfam" id="PF08158"/>
    </source>
</evidence>
<dbReference type="Pfam" id="PF05285">
    <property type="entry name" value="SDA1_dom"/>
    <property type="match status" value="1"/>
</dbReference>
<dbReference type="GO" id="GO:0005730">
    <property type="term" value="C:nucleolus"/>
    <property type="evidence" value="ECO:0007669"/>
    <property type="project" value="UniProtKB-SubCell"/>
</dbReference>
<feature type="compositionally biased region" description="Basic and acidic residues" evidence="7">
    <location>
        <begin position="590"/>
        <end position="599"/>
    </location>
</feature>
<feature type="compositionally biased region" description="Acidic residues" evidence="7">
    <location>
        <begin position="537"/>
        <end position="551"/>
    </location>
</feature>
<sequence>MVRKSRAAILPTNVILLQNLVKRDPQSYREEFLQQYSHYESLRDIFMLNAMENQVADDSNTRQFVELVGFVSQVCSCFPEETANFPNELRQLVLEYHKSLPFEVREKIIASLTMLRNKGVISADTLIQTMFPLLIAYSSHSNALGPNSHAKEVRKLVYSTLISLLKNCNTGSKNQKLNKSTQAICFNLLEQPDSQGIWASRLTRELWRRGIWDDSRAVEIMTQAALHDDVKIAYSGVLFFLGADREREENFEDNSDDEDVDVDALKHKMQINKKSGKRGKKLEAAVKSVKKKKAGGKASQGFLNFSAIHLLRDPQGFADKLFTKQLSSKNNNRFDLDQKIALMQLLSRLIGTHKLMVLGIYSFFLKYLTPKQRDVTKIMASAAQACHDLVPPETISVMVRKIADEFVSDGVASEVAAAGLNTIREICSRAPLAIDETLLQDLTEYKGSKAKGVSIAAKSLVSLYREVAPEMLKRKDRGKVASMEMQDASRKGKESRRPKFGEENHVQGIAGIELLAQWKKDNEKATNEEGDDKNWEVAEDSDSDAEDEDGEWVTMESDKEYDVDMGESDDEDSEAAKKAKAPEENESAAPEEKIDAETAFRDLASTRVLTPADFAKLQELRTEQGVAKLMGVRNEETVDSDRLVGPVKHKNTKEERLQSVLEGREGREKFGSRKKSRGTEHSTTNREKQRKKNFVMMIHKRSVKGKQKMSLRDRQRVLRQHITKQKKKGF</sequence>
<dbReference type="InterPro" id="IPR007949">
    <property type="entry name" value="SDA1_MD"/>
</dbReference>
<protein>
    <recommendedName>
        <fullName evidence="6">Protein SDA1</fullName>
    </recommendedName>
</protein>
<feature type="domain" description="SDA1 middle" evidence="8">
    <location>
        <begin position="539"/>
        <end position="663"/>
    </location>
</feature>
<accession>A0A0P1KT03</accession>
<evidence type="ECO:0000256" key="5">
    <source>
        <dbReference type="ARBA" id="ARBA00023242"/>
    </source>
</evidence>
<dbReference type="AlphaFoldDB" id="A0A0P1KT03"/>
<keyword evidence="5 6" id="KW-0539">Nucleus</keyword>
<dbReference type="Pfam" id="PF21638">
    <property type="entry name" value="SDA1_C"/>
    <property type="match status" value="1"/>
</dbReference>
<feature type="domain" description="SDA1 N-terminal" evidence="9">
    <location>
        <begin position="70"/>
        <end position="449"/>
    </location>
</feature>
<evidence type="ECO:0000259" key="10">
    <source>
        <dbReference type="Pfam" id="PF21638"/>
    </source>
</evidence>
<dbReference type="GO" id="GO:0000055">
    <property type="term" value="P:ribosomal large subunit export from nucleus"/>
    <property type="evidence" value="ECO:0007669"/>
    <property type="project" value="UniProtKB-UniRule"/>
</dbReference>
<proteinExistence type="inferred from homology"/>
<feature type="compositionally biased region" description="Basic residues" evidence="7">
    <location>
        <begin position="688"/>
        <end position="709"/>
    </location>
</feature>
<dbReference type="Proteomes" id="UP000236544">
    <property type="component" value="Unassembled WGS sequence"/>
</dbReference>